<dbReference type="AlphaFoldDB" id="R0KTQ7"/>
<protein>
    <submittedName>
        <fullName evidence="1">Uncharacterized protein</fullName>
    </submittedName>
</protein>
<organism evidence="1 2">
    <name type="scientific">Anas platyrhynchos</name>
    <name type="common">Mallard</name>
    <name type="synonym">Anas boschas</name>
    <dbReference type="NCBI Taxonomy" id="8839"/>
    <lineage>
        <taxon>Eukaryota</taxon>
        <taxon>Metazoa</taxon>
        <taxon>Chordata</taxon>
        <taxon>Craniata</taxon>
        <taxon>Vertebrata</taxon>
        <taxon>Euteleostomi</taxon>
        <taxon>Archelosauria</taxon>
        <taxon>Archosauria</taxon>
        <taxon>Dinosauria</taxon>
        <taxon>Saurischia</taxon>
        <taxon>Theropoda</taxon>
        <taxon>Coelurosauria</taxon>
        <taxon>Aves</taxon>
        <taxon>Neognathae</taxon>
        <taxon>Galloanserae</taxon>
        <taxon>Anseriformes</taxon>
        <taxon>Anatidae</taxon>
        <taxon>Anatinae</taxon>
        <taxon>Anas</taxon>
    </lineage>
</organism>
<evidence type="ECO:0000313" key="1">
    <source>
        <dbReference type="EMBL" id="EOA96673.1"/>
    </source>
</evidence>
<evidence type="ECO:0000313" key="2">
    <source>
        <dbReference type="Proteomes" id="UP000296049"/>
    </source>
</evidence>
<keyword evidence="2" id="KW-1185">Reference proteome</keyword>
<sequence>MLGDLRGAAPLCPRPFSSHQYQGRGAMAQNYSLLSTQFSLKYKSFQCEYCAAVSLEHSLTCTSRFHVVKSIDLTANSCLLKAPLASWFCEWSNYWPNASRWKQAALILQQVLWLWVNLVRNIKACDMLGHRSRYVWGLSQVPVNTSAVQLSRMDNVAAIHSEWHHGLLYMGFTLSQLSQPFATVSFSLSEGKFRHSCSSLARCHKQLIGLAYHWVQLLQSKFPYELCHCKVITPSYNQVFFGYFPPEKEERRWNNQNDILSFVAVKACLTASVCSARVRVRLFLPLLLLDLCTTGSPGPYALSSPCPAPMCQYSTGVVHGVKVLVHLPVQEPSGRHFEPPQKLCSTARVAPLRILR</sequence>
<gene>
    <name evidence="1" type="ORF">Anapl_14710</name>
</gene>
<dbReference type="EMBL" id="KB743904">
    <property type="protein sequence ID" value="EOA96673.1"/>
    <property type="molecule type" value="Genomic_DNA"/>
</dbReference>
<proteinExistence type="predicted"/>
<accession>R0KTQ7</accession>
<dbReference type="Proteomes" id="UP000296049">
    <property type="component" value="Unassembled WGS sequence"/>
</dbReference>
<name>R0KTQ7_ANAPL</name>
<reference evidence="2" key="1">
    <citation type="journal article" date="2013" name="Nat. Genet.">
        <title>The duck genome and transcriptome provide insight into an avian influenza virus reservoir species.</title>
        <authorList>
            <person name="Huang Y."/>
            <person name="Li Y."/>
            <person name="Burt D.W."/>
            <person name="Chen H."/>
            <person name="Zhang Y."/>
            <person name="Qian W."/>
            <person name="Kim H."/>
            <person name="Gan S."/>
            <person name="Zhao Y."/>
            <person name="Li J."/>
            <person name="Yi K."/>
            <person name="Feng H."/>
            <person name="Zhu P."/>
            <person name="Li B."/>
            <person name="Liu Q."/>
            <person name="Fairley S."/>
            <person name="Magor K.E."/>
            <person name="Du Z."/>
            <person name="Hu X."/>
            <person name="Goodman L."/>
            <person name="Tafer H."/>
            <person name="Vignal A."/>
            <person name="Lee T."/>
            <person name="Kim K.W."/>
            <person name="Sheng Z."/>
            <person name="An Y."/>
            <person name="Searle S."/>
            <person name="Herrero J."/>
            <person name="Groenen M.A."/>
            <person name="Crooijmans R.P."/>
            <person name="Faraut T."/>
            <person name="Cai Q."/>
            <person name="Webster R.G."/>
            <person name="Aldridge J.R."/>
            <person name="Warren W.C."/>
            <person name="Bartschat S."/>
            <person name="Kehr S."/>
            <person name="Marz M."/>
            <person name="Stadler P.F."/>
            <person name="Smith J."/>
            <person name="Kraus R.H."/>
            <person name="Zhao Y."/>
            <person name="Ren L."/>
            <person name="Fei J."/>
            <person name="Morisson M."/>
            <person name="Kaiser P."/>
            <person name="Griffin D.K."/>
            <person name="Rao M."/>
            <person name="Pitel F."/>
            <person name="Wang J."/>
            <person name="Li N."/>
        </authorList>
    </citation>
    <scope>NUCLEOTIDE SEQUENCE [LARGE SCALE GENOMIC DNA]</scope>
</reference>